<feature type="transmembrane region" description="Helical" evidence="9">
    <location>
        <begin position="21"/>
        <end position="38"/>
    </location>
</feature>
<evidence type="ECO:0000313" key="13">
    <source>
        <dbReference type="Proteomes" id="UP000321389"/>
    </source>
</evidence>
<comment type="similarity">
    <text evidence="2 9">Belongs to the membrane fusion protein (MFP) (TC 8.A.1) family.</text>
</comment>
<dbReference type="OrthoDB" id="9810980at2"/>
<dbReference type="PANTHER" id="PTHR30386">
    <property type="entry name" value="MEMBRANE FUSION SUBUNIT OF EMRAB-TOLC MULTIDRUG EFFLUX PUMP"/>
    <property type="match status" value="1"/>
</dbReference>
<dbReference type="Proteomes" id="UP000321389">
    <property type="component" value="Chromosome"/>
</dbReference>
<dbReference type="EMBL" id="CP042301">
    <property type="protein sequence ID" value="QDY99438.1"/>
    <property type="molecule type" value="Genomic_DNA"/>
</dbReference>
<dbReference type="RefSeq" id="WP_146298094.1">
    <property type="nucleotide sequence ID" value="NZ_CP042301.2"/>
</dbReference>
<evidence type="ECO:0000256" key="7">
    <source>
        <dbReference type="ARBA" id="ARBA00022989"/>
    </source>
</evidence>
<dbReference type="InterPro" id="IPR058781">
    <property type="entry name" value="HH_AprE-like"/>
</dbReference>
<keyword evidence="8 9" id="KW-0472">Membrane</keyword>
<evidence type="ECO:0000256" key="9">
    <source>
        <dbReference type="RuleBase" id="RU365093"/>
    </source>
</evidence>
<dbReference type="AlphaFoldDB" id="A0A5B8KV52"/>
<reference evidence="12" key="1">
    <citation type="submission" date="2020-04" db="EMBL/GenBank/DDBJ databases">
        <title>Nitratireductor sp. nov. isolated from mangrove soil.</title>
        <authorList>
            <person name="Ye Y."/>
        </authorList>
    </citation>
    <scope>NUCLEOTIDE SEQUENCE</scope>
    <source>
        <strain evidence="12">SY7</strain>
    </source>
</reference>
<dbReference type="NCBIfam" id="TIGR01843">
    <property type="entry name" value="type_I_hlyD"/>
    <property type="match status" value="1"/>
</dbReference>
<keyword evidence="3 9" id="KW-0813">Transport</keyword>
<keyword evidence="6 9" id="KW-0812">Transmembrane</keyword>
<dbReference type="PANTHER" id="PTHR30386:SF17">
    <property type="entry name" value="ALKALINE PROTEASE SECRETION PROTEIN APRE"/>
    <property type="match status" value="1"/>
</dbReference>
<evidence type="ECO:0000256" key="4">
    <source>
        <dbReference type="ARBA" id="ARBA00022475"/>
    </source>
</evidence>
<sequence length="441" mass="48859">MSSEYVPGQLRERVRSPLRTAAWFALAFFVGLGGWSAFAPLSGAALAPGHVGIENQRKTIQHLEGGIIDKIAARDGDKVKAGDLLVRLDDTVPRSTYDLLEGQFIDLIVERARLNAEQEGADYIDWPDLLAIISNRERVGEAMRVQQALFDARREALQSRVDILRTGISHIQEQIRGFETQDEAVRRQLELIQKETEAVAQLVDKGLQARSRLYALQRTIAELEGTLGDIASRKAQARVLIGESELEILDLSTRNRNQVVGDLRTLASQIADMQPRLRAARATLDRLDLRAPVSGTVVGLQYHTEGGVIRPGAPVLDLVPEQSKFVIEAKVSPADIDVVSTGLPAEVRLVAFSSRITPTVPGHVTHVSADRLIDQATSQFYYQIKVQLDVDQALLKEFDLDLAQLYPGMPVEVMVVTAERTLLDYLLQPVTDMFARAFRET</sequence>
<evidence type="ECO:0000256" key="5">
    <source>
        <dbReference type="ARBA" id="ARBA00022519"/>
    </source>
</evidence>
<feature type="domain" description="AprE-like long alpha-helical hairpin" evidence="10">
    <location>
        <begin position="94"/>
        <end position="282"/>
    </location>
</feature>
<accession>A0A5B8KV52</accession>
<dbReference type="InterPro" id="IPR058982">
    <property type="entry name" value="Beta-barrel_AprE"/>
</dbReference>
<dbReference type="Pfam" id="PF26002">
    <property type="entry name" value="Beta-barrel_AprE"/>
    <property type="match status" value="1"/>
</dbReference>
<proteinExistence type="inferred from homology"/>
<evidence type="ECO:0000256" key="8">
    <source>
        <dbReference type="ARBA" id="ARBA00023136"/>
    </source>
</evidence>
<dbReference type="PRINTS" id="PR01490">
    <property type="entry name" value="RTXTOXIND"/>
</dbReference>
<feature type="domain" description="AprE-like beta-barrel" evidence="11">
    <location>
        <begin position="326"/>
        <end position="417"/>
    </location>
</feature>
<comment type="subcellular location">
    <subcellularLocation>
        <location evidence="1 9">Cell inner membrane</location>
        <topology evidence="1 9">Single-pass membrane protein</topology>
    </subcellularLocation>
</comment>
<dbReference type="InterPro" id="IPR050739">
    <property type="entry name" value="MFP"/>
</dbReference>
<evidence type="ECO:0000259" key="11">
    <source>
        <dbReference type="Pfam" id="PF26002"/>
    </source>
</evidence>
<dbReference type="GO" id="GO:0015031">
    <property type="term" value="P:protein transport"/>
    <property type="evidence" value="ECO:0007669"/>
    <property type="project" value="InterPro"/>
</dbReference>
<keyword evidence="13" id="KW-1185">Reference proteome</keyword>
<dbReference type="KEGG" id="niy:FQ775_03085"/>
<dbReference type="Gene3D" id="2.40.30.170">
    <property type="match status" value="1"/>
</dbReference>
<keyword evidence="4 9" id="KW-1003">Cell membrane</keyword>
<dbReference type="InterPro" id="IPR010129">
    <property type="entry name" value="T1SS_HlyD"/>
</dbReference>
<name>A0A5B8KV52_9HYPH</name>
<evidence type="ECO:0000313" key="12">
    <source>
        <dbReference type="EMBL" id="QDY99438.1"/>
    </source>
</evidence>
<keyword evidence="5 9" id="KW-0997">Cell inner membrane</keyword>
<dbReference type="Pfam" id="PF25994">
    <property type="entry name" value="HH_AprE"/>
    <property type="match status" value="1"/>
</dbReference>
<organism evidence="12 13">
    <name type="scientific">Nitratireductor mangrovi</name>
    <dbReference type="NCBI Taxonomy" id="2599600"/>
    <lineage>
        <taxon>Bacteria</taxon>
        <taxon>Pseudomonadati</taxon>
        <taxon>Pseudomonadota</taxon>
        <taxon>Alphaproteobacteria</taxon>
        <taxon>Hyphomicrobiales</taxon>
        <taxon>Phyllobacteriaceae</taxon>
        <taxon>Nitratireductor</taxon>
    </lineage>
</organism>
<evidence type="ECO:0000256" key="6">
    <source>
        <dbReference type="ARBA" id="ARBA00022692"/>
    </source>
</evidence>
<protein>
    <recommendedName>
        <fullName evidence="9">Membrane fusion protein (MFP) family protein</fullName>
    </recommendedName>
</protein>
<evidence type="ECO:0000256" key="2">
    <source>
        <dbReference type="ARBA" id="ARBA00009477"/>
    </source>
</evidence>
<gene>
    <name evidence="12" type="ORF">FQ775_03085</name>
</gene>
<evidence type="ECO:0000259" key="10">
    <source>
        <dbReference type="Pfam" id="PF25994"/>
    </source>
</evidence>
<evidence type="ECO:0000256" key="1">
    <source>
        <dbReference type="ARBA" id="ARBA00004377"/>
    </source>
</evidence>
<keyword evidence="7 9" id="KW-1133">Transmembrane helix</keyword>
<dbReference type="GO" id="GO:0005886">
    <property type="term" value="C:plasma membrane"/>
    <property type="evidence" value="ECO:0007669"/>
    <property type="project" value="UniProtKB-SubCell"/>
</dbReference>
<evidence type="ECO:0000256" key="3">
    <source>
        <dbReference type="ARBA" id="ARBA00022448"/>
    </source>
</evidence>